<evidence type="ECO:0000313" key="3">
    <source>
        <dbReference type="Proteomes" id="UP000757435"/>
    </source>
</evidence>
<comment type="caution">
    <text evidence="2">The sequence shown here is derived from an EMBL/GenBank/DDBJ whole genome shotgun (WGS) entry which is preliminary data.</text>
</comment>
<keyword evidence="1" id="KW-0472">Membrane</keyword>
<gene>
    <name evidence="2" type="ORF">KME15_14520</name>
</gene>
<protein>
    <submittedName>
        <fullName evidence="2">Uncharacterized protein</fullName>
    </submittedName>
</protein>
<keyword evidence="1" id="KW-1133">Transmembrane helix</keyword>
<sequence>MKPIAQSLLRIFLLIFFTANGYILLSGSVCFWLSNQQDDLSPQQTRLFDTCTSTWTQGTTQIFTLLDNNILKLLQAEKDGKK</sequence>
<organism evidence="2 3">
    <name type="scientific">Drouetiella hepatica Uher 2000/2452</name>
    <dbReference type="NCBI Taxonomy" id="904376"/>
    <lineage>
        <taxon>Bacteria</taxon>
        <taxon>Bacillati</taxon>
        <taxon>Cyanobacteriota</taxon>
        <taxon>Cyanophyceae</taxon>
        <taxon>Oculatellales</taxon>
        <taxon>Oculatellaceae</taxon>
        <taxon>Drouetiella</taxon>
    </lineage>
</organism>
<reference evidence="2" key="1">
    <citation type="submission" date="2021-05" db="EMBL/GenBank/DDBJ databases">
        <authorList>
            <person name="Pietrasiak N."/>
            <person name="Ward R."/>
            <person name="Stajich J.E."/>
            <person name="Kurbessoian T."/>
        </authorList>
    </citation>
    <scope>NUCLEOTIDE SEQUENCE</scope>
    <source>
        <strain evidence="2">UHER 2000/2452</strain>
    </source>
</reference>
<dbReference type="EMBL" id="JAHHHD010000015">
    <property type="protein sequence ID" value="MBW4659887.1"/>
    <property type="molecule type" value="Genomic_DNA"/>
</dbReference>
<dbReference type="AlphaFoldDB" id="A0A951UN22"/>
<name>A0A951UN22_9CYAN</name>
<keyword evidence="1" id="KW-0812">Transmembrane</keyword>
<evidence type="ECO:0000313" key="2">
    <source>
        <dbReference type="EMBL" id="MBW4659887.1"/>
    </source>
</evidence>
<feature type="transmembrane region" description="Helical" evidence="1">
    <location>
        <begin position="12"/>
        <end position="34"/>
    </location>
</feature>
<dbReference type="Proteomes" id="UP000757435">
    <property type="component" value="Unassembled WGS sequence"/>
</dbReference>
<proteinExistence type="predicted"/>
<evidence type="ECO:0000256" key="1">
    <source>
        <dbReference type="SAM" id="Phobius"/>
    </source>
</evidence>
<reference evidence="2" key="2">
    <citation type="journal article" date="2022" name="Microbiol. Resour. Announc.">
        <title>Metagenome Sequencing to Explore Phylogenomics of Terrestrial Cyanobacteria.</title>
        <authorList>
            <person name="Ward R.D."/>
            <person name="Stajich J.E."/>
            <person name="Johansen J.R."/>
            <person name="Huntemann M."/>
            <person name="Clum A."/>
            <person name="Foster B."/>
            <person name="Foster B."/>
            <person name="Roux S."/>
            <person name="Palaniappan K."/>
            <person name="Varghese N."/>
            <person name="Mukherjee S."/>
            <person name="Reddy T.B.K."/>
            <person name="Daum C."/>
            <person name="Copeland A."/>
            <person name="Chen I.A."/>
            <person name="Ivanova N.N."/>
            <person name="Kyrpides N.C."/>
            <person name="Shapiro N."/>
            <person name="Eloe-Fadrosh E.A."/>
            <person name="Pietrasiak N."/>
        </authorList>
    </citation>
    <scope>NUCLEOTIDE SEQUENCE</scope>
    <source>
        <strain evidence="2">UHER 2000/2452</strain>
    </source>
</reference>
<accession>A0A951UN22</accession>